<sequence length="180" mass="20416">MSLGEQYTEHDDSDRMTLSSYGNGEAKDKGGASTTSRKDGNGGDGGMMLYLSKTSDRSKKIFKLNQELQSSLMEKNAEKCRFKEEYEKLKEENTMLRDTREMEIRKGILAYKASPGYCTELKDFMIENCDFLITKGWNKYVTHPSHKYPITEEEAKVPDSLDMEEDAGTSTTIQGEDQLS</sequence>
<reference evidence="2 3" key="1">
    <citation type="submission" date="2024-01" db="EMBL/GenBank/DDBJ databases">
        <title>Genome assemblies of Stephania.</title>
        <authorList>
            <person name="Yang L."/>
        </authorList>
    </citation>
    <scope>NUCLEOTIDE SEQUENCE [LARGE SCALE GENOMIC DNA]</scope>
    <source>
        <strain evidence="2">JXDWG</strain>
        <tissue evidence="2">Leaf</tissue>
    </source>
</reference>
<dbReference type="Proteomes" id="UP001419268">
    <property type="component" value="Unassembled WGS sequence"/>
</dbReference>
<feature type="region of interest" description="Disordered" evidence="1">
    <location>
        <begin position="1"/>
        <end position="49"/>
    </location>
</feature>
<evidence type="ECO:0000256" key="1">
    <source>
        <dbReference type="SAM" id="MobiDB-lite"/>
    </source>
</evidence>
<feature type="compositionally biased region" description="Polar residues" evidence="1">
    <location>
        <begin position="168"/>
        <end position="180"/>
    </location>
</feature>
<accession>A0AAP0JVL1</accession>
<proteinExistence type="predicted"/>
<dbReference type="EMBL" id="JBBNAG010000004">
    <property type="protein sequence ID" value="KAK9140328.1"/>
    <property type="molecule type" value="Genomic_DNA"/>
</dbReference>
<gene>
    <name evidence="2" type="ORF">Scep_010009</name>
</gene>
<evidence type="ECO:0000313" key="3">
    <source>
        <dbReference type="Proteomes" id="UP001419268"/>
    </source>
</evidence>
<feature type="compositionally biased region" description="Basic and acidic residues" evidence="1">
    <location>
        <begin position="149"/>
        <end position="159"/>
    </location>
</feature>
<dbReference type="AlphaFoldDB" id="A0AAP0JVL1"/>
<feature type="region of interest" description="Disordered" evidence="1">
    <location>
        <begin position="149"/>
        <end position="180"/>
    </location>
</feature>
<evidence type="ECO:0000313" key="2">
    <source>
        <dbReference type="EMBL" id="KAK9140328.1"/>
    </source>
</evidence>
<comment type="caution">
    <text evidence="2">The sequence shown here is derived from an EMBL/GenBank/DDBJ whole genome shotgun (WGS) entry which is preliminary data.</text>
</comment>
<name>A0AAP0JVL1_9MAGN</name>
<organism evidence="2 3">
    <name type="scientific">Stephania cephalantha</name>
    <dbReference type="NCBI Taxonomy" id="152367"/>
    <lineage>
        <taxon>Eukaryota</taxon>
        <taxon>Viridiplantae</taxon>
        <taxon>Streptophyta</taxon>
        <taxon>Embryophyta</taxon>
        <taxon>Tracheophyta</taxon>
        <taxon>Spermatophyta</taxon>
        <taxon>Magnoliopsida</taxon>
        <taxon>Ranunculales</taxon>
        <taxon>Menispermaceae</taxon>
        <taxon>Menispermoideae</taxon>
        <taxon>Cissampelideae</taxon>
        <taxon>Stephania</taxon>
    </lineage>
</organism>
<protein>
    <submittedName>
        <fullName evidence="2">Uncharacterized protein</fullName>
    </submittedName>
</protein>
<feature type="compositionally biased region" description="Basic and acidic residues" evidence="1">
    <location>
        <begin position="25"/>
        <end position="41"/>
    </location>
</feature>
<keyword evidence="3" id="KW-1185">Reference proteome</keyword>